<sequence length="128" mass="14094">MSPFHEDSEIFYFELSDISHLIGPQSHLSELSGSPSTEPGDPTPPPMSKAAASPPITHYSYEHLRDLTQPDLYTSQKAELVHSQIQDAKQNHIPSPVTVSAPSEATSESDGRRSHDGHNEELHGLDER</sequence>
<evidence type="ECO:0000256" key="1">
    <source>
        <dbReference type="SAM" id="MobiDB-lite"/>
    </source>
</evidence>
<organism evidence="2 3">
    <name type="scientific">Fusarium falciforme</name>
    <dbReference type="NCBI Taxonomy" id="195108"/>
    <lineage>
        <taxon>Eukaryota</taxon>
        <taxon>Fungi</taxon>
        <taxon>Dikarya</taxon>
        <taxon>Ascomycota</taxon>
        <taxon>Pezizomycotina</taxon>
        <taxon>Sordariomycetes</taxon>
        <taxon>Hypocreomycetidae</taxon>
        <taxon>Hypocreales</taxon>
        <taxon>Nectriaceae</taxon>
        <taxon>Fusarium</taxon>
        <taxon>Fusarium solani species complex</taxon>
    </lineage>
</organism>
<dbReference type="AlphaFoldDB" id="A0A9W8QTF6"/>
<evidence type="ECO:0000313" key="3">
    <source>
        <dbReference type="Proteomes" id="UP001152087"/>
    </source>
</evidence>
<reference evidence="2" key="1">
    <citation type="submission" date="2022-09" db="EMBL/GenBank/DDBJ databases">
        <title>Fusarium specimens isolated from Avocado Roots.</title>
        <authorList>
            <person name="Stajich J."/>
            <person name="Roper C."/>
            <person name="Heimlech-Rivalta G."/>
        </authorList>
    </citation>
    <scope>NUCLEOTIDE SEQUENCE</scope>
    <source>
        <strain evidence="2">A02</strain>
    </source>
</reference>
<name>A0A9W8QTF6_9HYPO</name>
<keyword evidence="3" id="KW-1185">Reference proteome</keyword>
<accession>A0A9W8QTF6</accession>
<feature type="compositionally biased region" description="Basic and acidic residues" evidence="1">
    <location>
        <begin position="109"/>
        <end position="128"/>
    </location>
</feature>
<dbReference type="Proteomes" id="UP001152087">
    <property type="component" value="Unassembled WGS sequence"/>
</dbReference>
<comment type="caution">
    <text evidence="2">The sequence shown here is derived from an EMBL/GenBank/DDBJ whole genome shotgun (WGS) entry which is preliminary data.</text>
</comment>
<feature type="region of interest" description="Disordered" evidence="1">
    <location>
        <begin position="24"/>
        <end position="59"/>
    </location>
</feature>
<feature type="region of interest" description="Disordered" evidence="1">
    <location>
        <begin position="83"/>
        <end position="128"/>
    </location>
</feature>
<dbReference type="EMBL" id="JAOQAV010000406">
    <property type="protein sequence ID" value="KAJ4175631.1"/>
    <property type="molecule type" value="Genomic_DNA"/>
</dbReference>
<gene>
    <name evidence="2" type="ORF">NW755_014832</name>
</gene>
<proteinExistence type="predicted"/>
<protein>
    <submittedName>
        <fullName evidence="2">Uncharacterized protein</fullName>
    </submittedName>
</protein>
<evidence type="ECO:0000313" key="2">
    <source>
        <dbReference type="EMBL" id="KAJ4175631.1"/>
    </source>
</evidence>
<feature type="compositionally biased region" description="Polar residues" evidence="1">
    <location>
        <begin position="97"/>
        <end position="108"/>
    </location>
</feature>